<dbReference type="PANTHER" id="PTHR43537">
    <property type="entry name" value="TRANSCRIPTIONAL REGULATOR, GNTR FAMILY"/>
    <property type="match status" value="1"/>
</dbReference>
<dbReference type="STRING" id="1221996.QY95_03426"/>
<organism evidence="5 6">
    <name type="scientific">Bacillus thermotolerans</name>
    <name type="common">Quasibacillus thermotolerans</name>
    <dbReference type="NCBI Taxonomy" id="1221996"/>
    <lineage>
        <taxon>Bacteria</taxon>
        <taxon>Bacillati</taxon>
        <taxon>Bacillota</taxon>
        <taxon>Bacilli</taxon>
        <taxon>Bacillales</taxon>
        <taxon>Bacillaceae</taxon>
        <taxon>Bacillus</taxon>
    </lineage>
</organism>
<dbReference type="AlphaFoldDB" id="A0A0F5HQP8"/>
<evidence type="ECO:0000256" key="2">
    <source>
        <dbReference type="ARBA" id="ARBA00023125"/>
    </source>
</evidence>
<gene>
    <name evidence="5" type="ORF">QY95_03426</name>
</gene>
<evidence type="ECO:0000259" key="4">
    <source>
        <dbReference type="PROSITE" id="PS50949"/>
    </source>
</evidence>
<dbReference type="SUPFAM" id="SSF48008">
    <property type="entry name" value="GntR ligand-binding domain-like"/>
    <property type="match status" value="1"/>
</dbReference>
<evidence type="ECO:0000313" key="5">
    <source>
        <dbReference type="EMBL" id="KKB35573.1"/>
    </source>
</evidence>
<dbReference type="SMART" id="SM00895">
    <property type="entry name" value="FCD"/>
    <property type="match status" value="1"/>
</dbReference>
<name>A0A0F5HQP8_BACTR</name>
<protein>
    <submittedName>
        <fullName evidence="5">Transcriptional regulator, GntR family</fullName>
    </submittedName>
</protein>
<reference evidence="5" key="1">
    <citation type="submission" date="2015-02" db="EMBL/GenBank/DDBJ databases">
        <title>Genome Assembly of Bacillaceae bacterium MTCC 8252.</title>
        <authorList>
            <person name="Verma A."/>
            <person name="Khatri I."/>
            <person name="Mual P."/>
            <person name="Subramanian S."/>
            <person name="Krishnamurthi S."/>
        </authorList>
    </citation>
    <scope>NUCLEOTIDE SEQUENCE [LARGE SCALE GENOMIC DNA]</scope>
    <source>
        <strain evidence="5">MTCC 8252</strain>
    </source>
</reference>
<keyword evidence="2" id="KW-0238">DNA-binding</keyword>
<dbReference type="EMBL" id="JWIR02000071">
    <property type="protein sequence ID" value="KKB35573.1"/>
    <property type="molecule type" value="Genomic_DNA"/>
</dbReference>
<dbReference type="InterPro" id="IPR000524">
    <property type="entry name" value="Tscrpt_reg_HTH_GntR"/>
</dbReference>
<keyword evidence="6" id="KW-1185">Reference proteome</keyword>
<dbReference type="InterPro" id="IPR008920">
    <property type="entry name" value="TF_FadR/GntR_C"/>
</dbReference>
<dbReference type="CDD" id="cd07377">
    <property type="entry name" value="WHTH_GntR"/>
    <property type="match status" value="1"/>
</dbReference>
<dbReference type="OrthoDB" id="214086at2"/>
<dbReference type="InterPro" id="IPR036390">
    <property type="entry name" value="WH_DNA-bd_sf"/>
</dbReference>
<sequence length="232" mass="26587">MQFNRKGVSEQVADNIKQKIQAGAYKVGEKIPGEREMAMELSVSRNTVREAYKILEAYGYLTVKHGTGVFIASPEEQIQKMTEAFFVSSDHIKDFFAVRKILEEWTVKWVIENSDHAQFDELANIIEKSKEVAQGNCNFTQLAELDHEFHMTLANQSQNTVLIRIMNFLIDLLSEVRMQTAQIPGRAAQSVQEHAKILEAIKQRDVLLAQRYMREHLESVESSITENKLTNK</sequence>
<evidence type="ECO:0000313" key="6">
    <source>
        <dbReference type="Proteomes" id="UP000031563"/>
    </source>
</evidence>
<keyword evidence="3" id="KW-0804">Transcription</keyword>
<dbReference type="InterPro" id="IPR036388">
    <property type="entry name" value="WH-like_DNA-bd_sf"/>
</dbReference>
<dbReference type="Gene3D" id="1.10.10.10">
    <property type="entry name" value="Winged helix-like DNA-binding domain superfamily/Winged helix DNA-binding domain"/>
    <property type="match status" value="1"/>
</dbReference>
<dbReference type="PRINTS" id="PR00035">
    <property type="entry name" value="HTHGNTR"/>
</dbReference>
<dbReference type="Pfam" id="PF07729">
    <property type="entry name" value="FCD"/>
    <property type="match status" value="1"/>
</dbReference>
<evidence type="ECO:0000256" key="1">
    <source>
        <dbReference type="ARBA" id="ARBA00023015"/>
    </source>
</evidence>
<dbReference type="PANTHER" id="PTHR43537:SF5">
    <property type="entry name" value="UXU OPERON TRANSCRIPTIONAL REGULATOR"/>
    <property type="match status" value="1"/>
</dbReference>
<dbReference type="SUPFAM" id="SSF46785">
    <property type="entry name" value="Winged helix' DNA-binding domain"/>
    <property type="match status" value="1"/>
</dbReference>
<dbReference type="PROSITE" id="PS50949">
    <property type="entry name" value="HTH_GNTR"/>
    <property type="match status" value="1"/>
</dbReference>
<accession>A0A0F5HTC4</accession>
<dbReference type="GO" id="GO:0003700">
    <property type="term" value="F:DNA-binding transcription factor activity"/>
    <property type="evidence" value="ECO:0007669"/>
    <property type="project" value="InterPro"/>
</dbReference>
<proteinExistence type="predicted"/>
<dbReference type="InterPro" id="IPR011711">
    <property type="entry name" value="GntR_C"/>
</dbReference>
<dbReference type="GO" id="GO:0003677">
    <property type="term" value="F:DNA binding"/>
    <property type="evidence" value="ECO:0007669"/>
    <property type="project" value="UniProtKB-KW"/>
</dbReference>
<dbReference type="Pfam" id="PF00392">
    <property type="entry name" value="GntR"/>
    <property type="match status" value="1"/>
</dbReference>
<keyword evidence="1" id="KW-0805">Transcription regulation</keyword>
<dbReference type="RefSeq" id="WP_039235882.1">
    <property type="nucleotide sequence ID" value="NZ_JWIR02000071.1"/>
</dbReference>
<feature type="domain" description="HTH gntR-type" evidence="4">
    <location>
        <begin position="6"/>
        <end position="74"/>
    </location>
</feature>
<evidence type="ECO:0000256" key="3">
    <source>
        <dbReference type="ARBA" id="ARBA00023163"/>
    </source>
</evidence>
<accession>A0A0F5HQP8</accession>
<dbReference type="Proteomes" id="UP000031563">
    <property type="component" value="Unassembled WGS sequence"/>
</dbReference>
<dbReference type="Gene3D" id="1.20.120.530">
    <property type="entry name" value="GntR ligand-binding domain-like"/>
    <property type="match status" value="1"/>
</dbReference>
<dbReference type="SMART" id="SM00345">
    <property type="entry name" value="HTH_GNTR"/>
    <property type="match status" value="1"/>
</dbReference>
<comment type="caution">
    <text evidence="5">The sequence shown here is derived from an EMBL/GenBank/DDBJ whole genome shotgun (WGS) entry which is preliminary data.</text>
</comment>